<reference evidence="1 2" key="1">
    <citation type="journal article" date="2014" name="Curr. Biol.">
        <title>The genome of the clonal raider ant Cerapachys biroi.</title>
        <authorList>
            <person name="Oxley P.R."/>
            <person name="Ji L."/>
            <person name="Fetter-Pruneda I."/>
            <person name="McKenzie S.K."/>
            <person name="Li C."/>
            <person name="Hu H."/>
            <person name="Zhang G."/>
            <person name="Kronauer D.J."/>
        </authorList>
    </citation>
    <scope>NUCLEOTIDE SEQUENCE [LARGE SCALE GENOMIC DNA]</scope>
</reference>
<evidence type="ECO:0000313" key="2">
    <source>
        <dbReference type="Proteomes" id="UP000053097"/>
    </source>
</evidence>
<accession>A0A026WZ87</accession>
<proteinExistence type="predicted"/>
<dbReference type="EMBL" id="KK107063">
    <property type="protein sequence ID" value="EZA61108.1"/>
    <property type="molecule type" value="Genomic_DNA"/>
</dbReference>
<sequence>LGFGTVVLIRIERVSLVILPANDLNELRDKARYAALEDGRVATYHVLIVDFGLIILMHHCNERAMRDVGVGKFAVRMLRKVIPKSSPGTNSSP</sequence>
<feature type="non-terminal residue" evidence="1">
    <location>
        <position position="1"/>
    </location>
</feature>
<name>A0A026WZ87_OOCBI</name>
<evidence type="ECO:0000313" key="1">
    <source>
        <dbReference type="EMBL" id="EZA61108.1"/>
    </source>
</evidence>
<dbReference type="Proteomes" id="UP000053097">
    <property type="component" value="Unassembled WGS sequence"/>
</dbReference>
<dbReference type="AlphaFoldDB" id="A0A026WZ87"/>
<gene>
    <name evidence="1" type="ORF">X777_08320</name>
</gene>
<keyword evidence="2" id="KW-1185">Reference proteome</keyword>
<organism evidence="1 2">
    <name type="scientific">Ooceraea biroi</name>
    <name type="common">Clonal raider ant</name>
    <name type="synonym">Cerapachys biroi</name>
    <dbReference type="NCBI Taxonomy" id="2015173"/>
    <lineage>
        <taxon>Eukaryota</taxon>
        <taxon>Metazoa</taxon>
        <taxon>Ecdysozoa</taxon>
        <taxon>Arthropoda</taxon>
        <taxon>Hexapoda</taxon>
        <taxon>Insecta</taxon>
        <taxon>Pterygota</taxon>
        <taxon>Neoptera</taxon>
        <taxon>Endopterygota</taxon>
        <taxon>Hymenoptera</taxon>
        <taxon>Apocrita</taxon>
        <taxon>Aculeata</taxon>
        <taxon>Formicoidea</taxon>
        <taxon>Formicidae</taxon>
        <taxon>Dorylinae</taxon>
        <taxon>Ooceraea</taxon>
    </lineage>
</organism>
<protein>
    <submittedName>
        <fullName evidence="1">Uncharacterized protein</fullName>
    </submittedName>
</protein>
<feature type="non-terminal residue" evidence="1">
    <location>
        <position position="93"/>
    </location>
</feature>